<name>A0A8A4XCD8_9VIRU</name>
<organism evidence="2">
    <name type="scientific">Phylloscopus fuscatus densovirus</name>
    <dbReference type="NCBI Taxonomy" id="2794500"/>
    <lineage>
        <taxon>Viruses</taxon>
        <taxon>Monodnaviria</taxon>
        <taxon>Shotokuvirae</taxon>
        <taxon>Cossaviricota</taxon>
        <taxon>Quintoviricetes</taxon>
        <taxon>Piccovirales</taxon>
        <taxon>Parvoviridae</taxon>
        <taxon>Densovirinae</taxon>
    </lineage>
</organism>
<accession>A0A8A4XCD8</accession>
<evidence type="ECO:0000256" key="1">
    <source>
        <dbReference type="SAM" id="MobiDB-lite"/>
    </source>
</evidence>
<proteinExistence type="predicted"/>
<evidence type="ECO:0000313" key="2">
    <source>
        <dbReference type="EMBL" id="QTE03901.1"/>
    </source>
</evidence>
<protein>
    <submittedName>
        <fullName evidence="2">Uncharacterized protein</fullName>
    </submittedName>
</protein>
<reference evidence="2" key="1">
    <citation type="submission" date="2020-09" db="EMBL/GenBank/DDBJ databases">
        <title>Parvovirus dark matter in the feces of wild birds.</title>
        <authorList>
            <person name="Dai Z."/>
            <person name="Yang S."/>
            <person name="Zhang W."/>
        </authorList>
    </citation>
    <scope>NUCLEOTIDE SEQUENCE</scope>
    <source>
        <strain evidence="2">Dwbr110par02</strain>
    </source>
</reference>
<sequence length="167" mass="18916">MSRQGQISYEPSTLVYTLLENSEINFEDFNLLIRSMHTFMVNDIVSNPDKNNVHVKLGYQASVANAQAKLGDLAAVIAVTKMSAFVKEHEFSHLDELRRRFNIPSSSSSIEETPQPAKRTRGGPVRRAFTARPVPYKKATLQKPMQTVYEEREAADYYPGHDPTDQQ</sequence>
<dbReference type="EMBL" id="MW046472">
    <property type="protein sequence ID" value="QTE03901.1"/>
    <property type="molecule type" value="Genomic_DNA"/>
</dbReference>
<feature type="region of interest" description="Disordered" evidence="1">
    <location>
        <begin position="105"/>
        <end position="167"/>
    </location>
</feature>